<proteinExistence type="predicted"/>
<protein>
    <submittedName>
        <fullName evidence="2">Uncharacterized protein</fullName>
    </submittedName>
</protein>
<keyword evidence="1" id="KW-1133">Transmembrane helix</keyword>
<evidence type="ECO:0000313" key="3">
    <source>
        <dbReference type="Proteomes" id="UP000605970"/>
    </source>
</evidence>
<sequence length="144" mass="16584">MAYVAQTISPFAWYFVAIGGFLFSSIIFLLIYWNVKGFRQIFSNRILKSDSVNHLDGPQLISIKTHKQKNSNNHHLEQKLNLHNQSKWPASKKLINKKINTMKFNESICKQSKQRPCCIGLDEGEHIKVIDPLLNKVWSGTISE</sequence>
<accession>A0A8S9ZHV1</accession>
<dbReference type="OrthoDB" id="5907267at2759"/>
<reference evidence="2" key="1">
    <citation type="journal article" date="2020" name="Ecol. Evol.">
        <title>Genome structure and content of the rice root-knot nematode (Meloidogyne graminicola).</title>
        <authorList>
            <person name="Phan N.T."/>
            <person name="Danchin E.G.J."/>
            <person name="Klopp C."/>
            <person name="Perfus-Barbeoch L."/>
            <person name="Kozlowski D.K."/>
            <person name="Koutsovoulos G.D."/>
            <person name="Lopez-Roques C."/>
            <person name="Bouchez O."/>
            <person name="Zahm M."/>
            <person name="Besnard G."/>
            <person name="Bellafiore S."/>
        </authorList>
    </citation>
    <scope>NUCLEOTIDE SEQUENCE</scope>
    <source>
        <strain evidence="2">VN-18</strain>
    </source>
</reference>
<organism evidence="2 3">
    <name type="scientific">Meloidogyne graminicola</name>
    <dbReference type="NCBI Taxonomy" id="189291"/>
    <lineage>
        <taxon>Eukaryota</taxon>
        <taxon>Metazoa</taxon>
        <taxon>Ecdysozoa</taxon>
        <taxon>Nematoda</taxon>
        <taxon>Chromadorea</taxon>
        <taxon>Rhabditida</taxon>
        <taxon>Tylenchina</taxon>
        <taxon>Tylenchomorpha</taxon>
        <taxon>Tylenchoidea</taxon>
        <taxon>Meloidogynidae</taxon>
        <taxon>Meloidogyninae</taxon>
        <taxon>Meloidogyne</taxon>
    </lineage>
</organism>
<dbReference type="EMBL" id="JABEBT010000092">
    <property type="protein sequence ID" value="KAF7632848.1"/>
    <property type="molecule type" value="Genomic_DNA"/>
</dbReference>
<comment type="caution">
    <text evidence="2">The sequence shown here is derived from an EMBL/GenBank/DDBJ whole genome shotgun (WGS) entry which is preliminary data.</text>
</comment>
<keyword evidence="1" id="KW-0812">Transmembrane</keyword>
<gene>
    <name evidence="2" type="ORF">Mgra_00007780</name>
</gene>
<dbReference type="Proteomes" id="UP000605970">
    <property type="component" value="Unassembled WGS sequence"/>
</dbReference>
<dbReference type="AlphaFoldDB" id="A0A8S9ZHV1"/>
<feature type="transmembrane region" description="Helical" evidence="1">
    <location>
        <begin position="12"/>
        <end position="35"/>
    </location>
</feature>
<keyword evidence="3" id="KW-1185">Reference proteome</keyword>
<evidence type="ECO:0000313" key="2">
    <source>
        <dbReference type="EMBL" id="KAF7632848.1"/>
    </source>
</evidence>
<name>A0A8S9ZHV1_9BILA</name>
<evidence type="ECO:0000256" key="1">
    <source>
        <dbReference type="SAM" id="Phobius"/>
    </source>
</evidence>
<keyword evidence="1" id="KW-0472">Membrane</keyword>